<accession>A0A967EDW0</accession>
<dbReference type="SUPFAM" id="SSF53448">
    <property type="entry name" value="Nucleotide-diphospho-sugar transferases"/>
    <property type="match status" value="1"/>
</dbReference>
<dbReference type="PANTHER" id="PTHR43646">
    <property type="entry name" value="GLYCOSYLTRANSFERASE"/>
    <property type="match status" value="1"/>
</dbReference>
<gene>
    <name evidence="7" type="ORF">GOB87_12280</name>
</gene>
<keyword evidence="4" id="KW-0808">Transferase</keyword>
<comment type="subcellular location">
    <subcellularLocation>
        <location evidence="1">Cell membrane</location>
    </subcellularLocation>
</comment>
<protein>
    <submittedName>
        <fullName evidence="7">Glycosyltransferase</fullName>
    </submittedName>
</protein>
<dbReference type="GO" id="GO:0016757">
    <property type="term" value="F:glycosyltransferase activity"/>
    <property type="evidence" value="ECO:0007669"/>
    <property type="project" value="UniProtKB-KW"/>
</dbReference>
<reference evidence="7" key="1">
    <citation type="submission" date="2019-11" db="EMBL/GenBank/DDBJ databases">
        <title>Description of new Acetobacter species.</title>
        <authorList>
            <person name="Cleenwerck I."/>
            <person name="Sombolestani A.S."/>
        </authorList>
    </citation>
    <scope>NUCLEOTIDE SEQUENCE</scope>
    <source>
        <strain evidence="7">LMG 1626</strain>
    </source>
</reference>
<evidence type="ECO:0000256" key="5">
    <source>
        <dbReference type="ARBA" id="ARBA00023136"/>
    </source>
</evidence>
<dbReference type="InterPro" id="IPR029044">
    <property type="entry name" value="Nucleotide-diphossugar_trans"/>
</dbReference>
<evidence type="ECO:0000256" key="3">
    <source>
        <dbReference type="ARBA" id="ARBA00022676"/>
    </source>
</evidence>
<dbReference type="Gene3D" id="3.90.550.10">
    <property type="entry name" value="Spore Coat Polysaccharide Biosynthesis Protein SpsA, Chain A"/>
    <property type="match status" value="1"/>
</dbReference>
<dbReference type="GO" id="GO:0005886">
    <property type="term" value="C:plasma membrane"/>
    <property type="evidence" value="ECO:0007669"/>
    <property type="project" value="UniProtKB-SubCell"/>
</dbReference>
<dbReference type="Pfam" id="PF00535">
    <property type="entry name" value="Glycos_transf_2"/>
    <property type="match status" value="1"/>
</dbReference>
<dbReference type="RefSeq" id="WP_166317268.1">
    <property type="nucleotide sequence ID" value="NZ_WOTH01000030.1"/>
</dbReference>
<keyword evidence="5" id="KW-0472">Membrane</keyword>
<name>A0A967EDW0_9PROT</name>
<dbReference type="CDD" id="cd00761">
    <property type="entry name" value="Glyco_tranf_GTA_type"/>
    <property type="match status" value="1"/>
</dbReference>
<dbReference type="EMBL" id="WOTH01000030">
    <property type="protein sequence ID" value="NHO54711.1"/>
    <property type="molecule type" value="Genomic_DNA"/>
</dbReference>
<feature type="domain" description="Glycosyltransferase 2-like" evidence="6">
    <location>
        <begin position="12"/>
        <end position="139"/>
    </location>
</feature>
<keyword evidence="3" id="KW-0328">Glycosyltransferase</keyword>
<dbReference type="AlphaFoldDB" id="A0A967EDW0"/>
<evidence type="ECO:0000256" key="2">
    <source>
        <dbReference type="ARBA" id="ARBA00022475"/>
    </source>
</evidence>
<evidence type="ECO:0000256" key="1">
    <source>
        <dbReference type="ARBA" id="ARBA00004236"/>
    </source>
</evidence>
<comment type="caution">
    <text evidence="7">The sequence shown here is derived from an EMBL/GenBank/DDBJ whole genome shotgun (WGS) entry which is preliminary data.</text>
</comment>
<dbReference type="Proteomes" id="UP000597459">
    <property type="component" value="Unassembled WGS sequence"/>
</dbReference>
<dbReference type="InterPro" id="IPR001173">
    <property type="entry name" value="Glyco_trans_2-like"/>
</dbReference>
<sequence>MALRSLIPPLAVAVPVRNEEERIGTCLEALARQEGAAFDHVVLLLNNCSDATLIHAQSLAPALPFTLTLVERQYALERAHAGTARREAMEVAADLVGPEGLLFTTDADGTVTSDWLIRTLAAFEAGAAVVCGRAIIDAMDAVKIPASLHDDDVAEVAYGTLLDHIHHLTDPDPADPWPRHTEHSGASIAVRVSAWKCAGGIPAVPSSEDRAFVAALRRIDMPIRHAPDVLVTVSGRTTGRAQGGMAETIARRIHHQDEMLDDALEPAVLCLKRAQARSALRVLWNEYPRNHDLQMLQPLASHLELTATEIAAWLGAPYFGQVWEAIERASPALRRQRVKRSELTQHHAAATEILKNLLAQNPLSTRSFLKFPPPQSITHSRERQSIR</sequence>
<dbReference type="PANTHER" id="PTHR43646:SF2">
    <property type="entry name" value="GLYCOSYLTRANSFERASE 2-LIKE DOMAIN-CONTAINING PROTEIN"/>
    <property type="match status" value="1"/>
</dbReference>
<keyword evidence="2" id="KW-1003">Cell membrane</keyword>
<evidence type="ECO:0000313" key="8">
    <source>
        <dbReference type="Proteomes" id="UP000597459"/>
    </source>
</evidence>
<organism evidence="7 8">
    <name type="scientific">Acetobacter estunensis</name>
    <dbReference type="NCBI Taxonomy" id="104097"/>
    <lineage>
        <taxon>Bacteria</taxon>
        <taxon>Pseudomonadati</taxon>
        <taxon>Pseudomonadota</taxon>
        <taxon>Alphaproteobacteria</taxon>
        <taxon>Acetobacterales</taxon>
        <taxon>Acetobacteraceae</taxon>
        <taxon>Acetobacter</taxon>
    </lineage>
</organism>
<keyword evidence="8" id="KW-1185">Reference proteome</keyword>
<evidence type="ECO:0000259" key="6">
    <source>
        <dbReference type="Pfam" id="PF00535"/>
    </source>
</evidence>
<evidence type="ECO:0000313" key="7">
    <source>
        <dbReference type="EMBL" id="NHO54711.1"/>
    </source>
</evidence>
<evidence type="ECO:0000256" key="4">
    <source>
        <dbReference type="ARBA" id="ARBA00022679"/>
    </source>
</evidence>
<proteinExistence type="predicted"/>